<accession>A0A5A7U781</accession>
<protein>
    <submittedName>
        <fullName evidence="1">Uncharacterized protein</fullName>
    </submittedName>
</protein>
<dbReference type="Proteomes" id="UP000321393">
    <property type="component" value="Unassembled WGS sequence"/>
</dbReference>
<evidence type="ECO:0000313" key="1">
    <source>
        <dbReference type="EMBL" id="KAA0050036.1"/>
    </source>
</evidence>
<dbReference type="EMBL" id="SSTD01014912">
    <property type="protein sequence ID" value="TYK03640.1"/>
    <property type="molecule type" value="Genomic_DNA"/>
</dbReference>
<dbReference type="EMBL" id="SSTE01011930">
    <property type="protein sequence ID" value="KAA0050036.1"/>
    <property type="molecule type" value="Genomic_DNA"/>
</dbReference>
<dbReference type="PANTHER" id="PTHR35121">
    <property type="entry name" value="HOMEODOMAIN PROTEIN 8, PUTATIVE-RELATED"/>
    <property type="match status" value="1"/>
</dbReference>
<gene>
    <name evidence="2" type="ORF">E5676_scaffold1369G00690</name>
    <name evidence="1" type="ORF">E6C27_scaffold675G00110</name>
</gene>
<dbReference type="Proteomes" id="UP000321947">
    <property type="component" value="Unassembled WGS sequence"/>
</dbReference>
<evidence type="ECO:0000313" key="4">
    <source>
        <dbReference type="Proteomes" id="UP000321947"/>
    </source>
</evidence>
<comment type="caution">
    <text evidence="1">The sequence shown here is derived from an EMBL/GenBank/DDBJ whole genome shotgun (WGS) entry which is preliminary data.</text>
</comment>
<evidence type="ECO:0000313" key="3">
    <source>
        <dbReference type="Proteomes" id="UP000321393"/>
    </source>
</evidence>
<name>A0A5A7U781_CUCMM</name>
<organism evidence="1 3">
    <name type="scientific">Cucumis melo var. makuwa</name>
    <name type="common">Oriental melon</name>
    <dbReference type="NCBI Taxonomy" id="1194695"/>
    <lineage>
        <taxon>Eukaryota</taxon>
        <taxon>Viridiplantae</taxon>
        <taxon>Streptophyta</taxon>
        <taxon>Embryophyta</taxon>
        <taxon>Tracheophyta</taxon>
        <taxon>Spermatophyta</taxon>
        <taxon>Magnoliopsida</taxon>
        <taxon>eudicotyledons</taxon>
        <taxon>Gunneridae</taxon>
        <taxon>Pentapetalae</taxon>
        <taxon>rosids</taxon>
        <taxon>fabids</taxon>
        <taxon>Cucurbitales</taxon>
        <taxon>Cucurbitaceae</taxon>
        <taxon>Benincaseae</taxon>
        <taxon>Cucumis</taxon>
    </lineage>
</organism>
<evidence type="ECO:0000313" key="2">
    <source>
        <dbReference type="EMBL" id="TYK03640.1"/>
    </source>
</evidence>
<dbReference type="OrthoDB" id="1696465at2759"/>
<sequence length="158" mass="17989">MRTKRPNPRQQDPCDEFLAAYLRHPIFTFKHPTFQASNLYYQTLSSTHLARTRNRGRMEKMGGVVGSCVFDGSLSMQDFLIERRPYHRNCGCALHDDRFRNGAACSHAMKLKNSVSFLKTQKCPITSLQILRSSSKVSSRQFVNSESPSFVSQFSTSS</sequence>
<dbReference type="PANTHER" id="PTHR35121:SF4">
    <property type="entry name" value="SWIM-TYPE DOMAIN-CONTAINING PROTEIN"/>
    <property type="match status" value="1"/>
</dbReference>
<dbReference type="AlphaFoldDB" id="A0A5A7U781"/>
<proteinExistence type="predicted"/>
<reference evidence="3 4" key="1">
    <citation type="submission" date="2019-08" db="EMBL/GenBank/DDBJ databases">
        <title>Draft genome sequences of two oriental melons (Cucumis melo L. var makuwa).</title>
        <authorList>
            <person name="Kwon S.-Y."/>
        </authorList>
    </citation>
    <scope>NUCLEOTIDE SEQUENCE [LARGE SCALE GENOMIC DNA]</scope>
    <source>
        <strain evidence="4">cv. Chang Bougi</strain>
        <strain evidence="3">cv. SW 3</strain>
        <tissue evidence="1">Leaf</tissue>
    </source>
</reference>